<accession>A0A151A1L3</accession>
<keyword evidence="4 8" id="KW-0812">Transmembrane</keyword>
<evidence type="ECO:0000313" key="11">
    <source>
        <dbReference type="Proteomes" id="UP000075418"/>
    </source>
</evidence>
<dbReference type="SUPFAM" id="SSF103481">
    <property type="entry name" value="Multidrug resistance efflux transporter EmrE"/>
    <property type="match status" value="1"/>
</dbReference>
<comment type="caution">
    <text evidence="10">The sequence shown here is derived from an EMBL/GenBank/DDBJ whole genome shotgun (WGS) entry which is preliminary data.</text>
</comment>
<dbReference type="FunFam" id="1.10.3730.20:FF:000001">
    <property type="entry name" value="Quaternary ammonium compound resistance transporter SugE"/>
    <property type="match status" value="1"/>
</dbReference>
<dbReference type="EMBL" id="LUGM01000002">
    <property type="protein sequence ID" value="KYH13294.1"/>
    <property type="molecule type" value="Genomic_DNA"/>
</dbReference>
<dbReference type="Proteomes" id="UP000075418">
    <property type="component" value="Unassembled WGS sequence"/>
</dbReference>
<name>A0A151A1L3_9STAP</name>
<organism evidence="10 11">
    <name type="scientific">Staphylococcus kloosii</name>
    <dbReference type="NCBI Taxonomy" id="29384"/>
    <lineage>
        <taxon>Bacteria</taxon>
        <taxon>Bacillati</taxon>
        <taxon>Bacillota</taxon>
        <taxon>Bacilli</taxon>
        <taxon>Bacillales</taxon>
        <taxon>Staphylococcaceae</taxon>
        <taxon>Staphylococcus</taxon>
    </lineage>
</organism>
<evidence type="ECO:0000256" key="8">
    <source>
        <dbReference type="RuleBase" id="RU003942"/>
    </source>
</evidence>
<dbReference type="Gene3D" id="1.10.3730.20">
    <property type="match status" value="1"/>
</dbReference>
<evidence type="ECO:0000256" key="4">
    <source>
        <dbReference type="ARBA" id="ARBA00022692"/>
    </source>
</evidence>
<dbReference type="GO" id="GO:0022857">
    <property type="term" value="F:transmembrane transporter activity"/>
    <property type="evidence" value="ECO:0007669"/>
    <property type="project" value="InterPro"/>
</dbReference>
<dbReference type="PANTHER" id="PTHR30561:SF7">
    <property type="entry name" value="GUANIDINIUM EFFLUX SYSTEM SUBUNIT GDNC-RELATED"/>
    <property type="match status" value="1"/>
</dbReference>
<dbReference type="InterPro" id="IPR037185">
    <property type="entry name" value="EmrE-like"/>
</dbReference>
<keyword evidence="3" id="KW-1003">Cell membrane</keyword>
<evidence type="ECO:0000256" key="5">
    <source>
        <dbReference type="ARBA" id="ARBA00022989"/>
    </source>
</evidence>
<dbReference type="InterPro" id="IPR045324">
    <property type="entry name" value="Small_multidrug_res"/>
</dbReference>
<evidence type="ECO:0000256" key="9">
    <source>
        <dbReference type="SAM" id="Phobius"/>
    </source>
</evidence>
<dbReference type="Pfam" id="PF00893">
    <property type="entry name" value="Multi_Drug_Res"/>
    <property type="match status" value="1"/>
</dbReference>
<dbReference type="AlphaFoldDB" id="A0A151A1L3"/>
<evidence type="ECO:0000256" key="1">
    <source>
        <dbReference type="ARBA" id="ARBA00004651"/>
    </source>
</evidence>
<evidence type="ECO:0000256" key="2">
    <source>
        <dbReference type="ARBA" id="ARBA00022448"/>
    </source>
</evidence>
<proteinExistence type="inferred from homology"/>
<protein>
    <submittedName>
        <fullName evidence="10">Multidrug resistance protein SMR</fullName>
    </submittedName>
</protein>
<feature type="transmembrane region" description="Helical" evidence="9">
    <location>
        <begin position="81"/>
        <end position="100"/>
    </location>
</feature>
<evidence type="ECO:0000256" key="7">
    <source>
        <dbReference type="ARBA" id="ARBA00038032"/>
    </source>
</evidence>
<evidence type="ECO:0000256" key="6">
    <source>
        <dbReference type="ARBA" id="ARBA00023136"/>
    </source>
</evidence>
<comment type="similarity">
    <text evidence="7 8">Belongs to the drug/metabolite transporter (DMT) superfamily. Small multidrug resistance (SMR) (TC 2.A.7.1) family.</text>
</comment>
<dbReference type="PANTHER" id="PTHR30561">
    <property type="entry name" value="SMR FAMILY PROTON-DEPENDENT DRUG EFFLUX TRANSPORTER SUGE"/>
    <property type="match status" value="1"/>
</dbReference>
<feature type="transmembrane region" description="Helical" evidence="9">
    <location>
        <begin position="26"/>
        <end position="44"/>
    </location>
</feature>
<gene>
    <name evidence="10" type="ORF">A0131_00510</name>
</gene>
<evidence type="ECO:0000313" key="10">
    <source>
        <dbReference type="EMBL" id="KYH13294.1"/>
    </source>
</evidence>
<keyword evidence="2" id="KW-0813">Transport</keyword>
<comment type="subcellular location">
    <subcellularLocation>
        <location evidence="1 8">Cell membrane</location>
        <topology evidence="1 8">Multi-pass membrane protein</topology>
    </subcellularLocation>
</comment>
<feature type="transmembrane region" description="Helical" evidence="9">
    <location>
        <begin position="56"/>
        <end position="75"/>
    </location>
</feature>
<keyword evidence="5 9" id="KW-1133">Transmembrane helix</keyword>
<keyword evidence="6 9" id="KW-0472">Membrane</keyword>
<reference evidence="10 11" key="1">
    <citation type="submission" date="2016-02" db="EMBL/GenBank/DDBJ databases">
        <title>Draft genome sequence of hydrocarbon degrading Staphylococcus saprophyticus Strain CNV2, isolated from crude-oil contaminated soil from Noonmati Oil Refinery, Guwahati, Assam, India.</title>
        <authorList>
            <person name="Mukherjee A."/>
            <person name="Chettri B."/>
            <person name="Langpoklakpam J."/>
            <person name="Singh A.K."/>
            <person name="Chattopadhyay D.J."/>
        </authorList>
    </citation>
    <scope>NUCLEOTIDE SEQUENCE [LARGE SCALE GENOMIC DNA]</scope>
    <source>
        <strain evidence="10 11">CNV2</strain>
    </source>
</reference>
<sequence>MQWLKVFLAGLVEVIWVTGLNKADSLFAWLIVAIFIVLSFYLVITACKTLPVGTVYAVFVGMGTIGTVIVDIFFFHEPFSLLKLILIALLIIGIIGLKLTTTEGEA</sequence>
<evidence type="ECO:0000256" key="3">
    <source>
        <dbReference type="ARBA" id="ARBA00022475"/>
    </source>
</evidence>
<dbReference type="RefSeq" id="WP_061853524.1">
    <property type="nucleotide sequence ID" value="NZ_LUGM01000002.1"/>
</dbReference>
<dbReference type="GO" id="GO:0005886">
    <property type="term" value="C:plasma membrane"/>
    <property type="evidence" value="ECO:0007669"/>
    <property type="project" value="UniProtKB-SubCell"/>
</dbReference>
<dbReference type="InterPro" id="IPR000390">
    <property type="entry name" value="Small_drug/metabolite_transptr"/>
</dbReference>